<dbReference type="InterPro" id="IPR018822">
    <property type="entry name" value="UPF0646"/>
</dbReference>
<dbReference type="EMBL" id="KV417496">
    <property type="protein sequence ID" value="KZP29813.1"/>
    <property type="molecule type" value="Genomic_DNA"/>
</dbReference>
<keyword evidence="3" id="KW-1185">Reference proteome</keyword>
<feature type="compositionally biased region" description="Acidic residues" evidence="1">
    <location>
        <begin position="833"/>
        <end position="845"/>
    </location>
</feature>
<protein>
    <submittedName>
        <fullName evidence="2">Uncharacterized protein</fullName>
    </submittedName>
</protein>
<feature type="compositionally biased region" description="Low complexity" evidence="1">
    <location>
        <begin position="807"/>
        <end position="823"/>
    </location>
</feature>
<evidence type="ECO:0000313" key="2">
    <source>
        <dbReference type="EMBL" id="KZP29813.1"/>
    </source>
</evidence>
<evidence type="ECO:0000256" key="1">
    <source>
        <dbReference type="SAM" id="MobiDB-lite"/>
    </source>
</evidence>
<gene>
    <name evidence="2" type="ORF">FIBSPDRAFT_926694</name>
</gene>
<sequence length="861" mass="95406">MSTLLEPFQVDTQMDYSGDHDVAMHGAGSSDPWPFPGESITMDQDGNHDETASVFTHRDESVEVDMADEEEYTDHPEYEMVDGDDELLDVEVYDAAVGEPSPAATMHDAPQLSGIHSVDYMFESAPSLPDVAIAEAHVSTESHTHAHTDLQSHNFDDPAPVNETFVAEYHSGEVGHEEAQDAPLEPLTAHSEYSTEPSLLPTSEADAHPIQENVATEHFIIEQADVVPPTDVSEHRHEEHAPEQAEHILEHQQALDQEAHGEYHHPEPDAHTYADDQQVQQLQEIHEVQQAQETHERHEIQEQEITNPLEPGFGVDPSPPIHLSFSFEDPEFALEDVWLFNAPAEEQGEVLLRHHPLLYFATLDEVFAALRADEYTAQIPLLADGELVLEAHELQLAITEDNAYAREISLHDLEYLHAGCDIAGPLRLRMRIADARFLTRYQALRDQIDRLNVAREASEHPEEAADAGDAPGEYHEEREHEEVAEYAHHDEEQANAPAPVEAEAALTAPETEADLEGTGDAPDVTQTDQDQDQQNSTAGPATEDISGQYHEGYAPSLERQQVEDEEAPEAGEYGAEPHEHDHLEQQQEQESDDYAEGEGEYDESYGEGTEPDADADVQEDGEEQHQQEDHQVHDSTEHGHEGLGTDYAHEAQANSNELQLPPTEAEEEHVAGGDDQTEITEITETYEQEHPDAADDAESSHFNNYTDHDDPQDEDASDANFVALLEQQADLPETETENAVEHTIVDSAPTSAPQQEDGHPETEPEPEYPELEDNPEWDDDLDAEGELDASWAADNENENEKDDGDHASNQSSATLSSTATAPAHIKTKRAYEEVDSDFDADEADTPETVTGSPGPKRARVV</sequence>
<reference evidence="2 3" key="1">
    <citation type="journal article" date="2016" name="Mol. Biol. Evol.">
        <title>Comparative Genomics of Early-Diverging Mushroom-Forming Fungi Provides Insights into the Origins of Lignocellulose Decay Capabilities.</title>
        <authorList>
            <person name="Nagy L.G."/>
            <person name="Riley R."/>
            <person name="Tritt A."/>
            <person name="Adam C."/>
            <person name="Daum C."/>
            <person name="Floudas D."/>
            <person name="Sun H."/>
            <person name="Yadav J.S."/>
            <person name="Pangilinan J."/>
            <person name="Larsson K.H."/>
            <person name="Matsuura K."/>
            <person name="Barry K."/>
            <person name="Labutti K."/>
            <person name="Kuo R."/>
            <person name="Ohm R.A."/>
            <person name="Bhattacharya S.S."/>
            <person name="Shirouzu T."/>
            <person name="Yoshinaga Y."/>
            <person name="Martin F.M."/>
            <person name="Grigoriev I.V."/>
            <person name="Hibbett D.S."/>
        </authorList>
    </citation>
    <scope>NUCLEOTIDE SEQUENCE [LARGE SCALE GENOMIC DNA]</scope>
    <source>
        <strain evidence="2 3">CBS 109695</strain>
    </source>
</reference>
<dbReference type="AlphaFoldDB" id="A0A166STP5"/>
<feature type="compositionally biased region" description="Low complexity" evidence="1">
    <location>
        <begin position="525"/>
        <end position="534"/>
    </location>
</feature>
<dbReference type="OrthoDB" id="2507795at2759"/>
<feature type="compositionally biased region" description="Acidic residues" evidence="1">
    <location>
        <begin position="763"/>
        <end position="787"/>
    </location>
</feature>
<feature type="region of interest" description="Disordered" evidence="1">
    <location>
        <begin position="512"/>
        <end position="861"/>
    </location>
</feature>
<dbReference type="STRING" id="436010.A0A166STP5"/>
<proteinExistence type="predicted"/>
<evidence type="ECO:0000313" key="3">
    <source>
        <dbReference type="Proteomes" id="UP000076532"/>
    </source>
</evidence>
<organism evidence="2 3">
    <name type="scientific">Athelia psychrophila</name>
    <dbReference type="NCBI Taxonomy" id="1759441"/>
    <lineage>
        <taxon>Eukaryota</taxon>
        <taxon>Fungi</taxon>
        <taxon>Dikarya</taxon>
        <taxon>Basidiomycota</taxon>
        <taxon>Agaricomycotina</taxon>
        <taxon>Agaricomycetes</taxon>
        <taxon>Agaricomycetidae</taxon>
        <taxon>Atheliales</taxon>
        <taxon>Atheliaceae</taxon>
        <taxon>Athelia</taxon>
    </lineage>
</organism>
<feature type="compositionally biased region" description="Basic and acidic residues" evidence="1">
    <location>
        <begin position="472"/>
        <end position="483"/>
    </location>
</feature>
<feature type="region of interest" description="Disordered" evidence="1">
    <location>
        <begin position="455"/>
        <end position="483"/>
    </location>
</feature>
<dbReference type="Proteomes" id="UP000076532">
    <property type="component" value="Unassembled WGS sequence"/>
</dbReference>
<feature type="compositionally biased region" description="Basic and acidic residues" evidence="1">
    <location>
        <begin position="623"/>
        <end position="649"/>
    </location>
</feature>
<dbReference type="Pfam" id="PF10336">
    <property type="entry name" value="DUF2420"/>
    <property type="match status" value="1"/>
</dbReference>
<feature type="compositionally biased region" description="Acidic residues" evidence="1">
    <location>
        <begin position="587"/>
        <end position="622"/>
    </location>
</feature>
<feature type="compositionally biased region" description="Basic and acidic residues" evidence="1">
    <location>
        <begin position="575"/>
        <end position="585"/>
    </location>
</feature>
<name>A0A166STP5_9AGAM</name>
<accession>A0A166STP5</accession>